<dbReference type="Proteomes" id="UP000095563">
    <property type="component" value="Unassembled WGS sequence"/>
</dbReference>
<dbReference type="Pfam" id="PF04327">
    <property type="entry name" value="Peptidase_Prp"/>
    <property type="match status" value="1"/>
</dbReference>
<evidence type="ECO:0000256" key="2">
    <source>
        <dbReference type="ARBA" id="ARBA00022670"/>
    </source>
</evidence>
<keyword evidence="7" id="KW-0689">Ribosomal protein</keyword>
<dbReference type="InterPro" id="IPR036764">
    <property type="entry name" value="Peptidase_Prp_sf"/>
</dbReference>
<evidence type="ECO:0000256" key="1">
    <source>
        <dbReference type="ARBA" id="ARBA00022517"/>
    </source>
</evidence>
<keyword evidence="7" id="KW-0687">Ribonucleoprotein</keyword>
<dbReference type="AlphaFoldDB" id="A0A174TQ91"/>
<evidence type="ECO:0000313" key="7">
    <source>
        <dbReference type="EMBL" id="CUQ12042.1"/>
    </source>
</evidence>
<dbReference type="Gene3D" id="3.30.70.1490">
    <property type="entry name" value="Cysteine protease Prp"/>
    <property type="match status" value="1"/>
</dbReference>
<accession>A0A174TQ91</accession>
<keyword evidence="3" id="KW-0378">Hydrolase</keyword>
<dbReference type="SUPFAM" id="SSF118010">
    <property type="entry name" value="TM1457-like"/>
    <property type="match status" value="1"/>
</dbReference>
<dbReference type="PANTHER" id="PTHR39178:SF1">
    <property type="entry name" value="RIBOSOMAL-PROCESSING CYSTEINE PROTEASE PRP"/>
    <property type="match status" value="1"/>
</dbReference>
<evidence type="ECO:0000313" key="8">
    <source>
        <dbReference type="Proteomes" id="UP000095563"/>
    </source>
</evidence>
<reference evidence="7 8" key="1">
    <citation type="submission" date="2015-09" db="EMBL/GenBank/DDBJ databases">
        <authorList>
            <consortium name="Pathogen Informatics"/>
        </authorList>
    </citation>
    <scope>NUCLEOTIDE SEQUENCE [LARGE SCALE GENOMIC DNA]</scope>
    <source>
        <strain evidence="7 8">2789STDY5834956</strain>
    </source>
</reference>
<evidence type="ECO:0000256" key="5">
    <source>
        <dbReference type="ARBA" id="ARBA00044503"/>
    </source>
</evidence>
<dbReference type="NCBIfam" id="NF011127">
    <property type="entry name" value="PRK14553.1-7"/>
    <property type="match status" value="1"/>
</dbReference>
<gene>
    <name evidence="7" type="ORF">ERS852568_01992</name>
</gene>
<dbReference type="GO" id="GO:0006508">
    <property type="term" value="P:proteolysis"/>
    <property type="evidence" value="ECO:0007669"/>
    <property type="project" value="UniProtKB-KW"/>
</dbReference>
<proteinExistence type="inferred from homology"/>
<evidence type="ECO:0000256" key="4">
    <source>
        <dbReference type="ARBA" id="ARBA00022807"/>
    </source>
</evidence>
<dbReference type="RefSeq" id="WP_055207845.1">
    <property type="nucleotide sequence ID" value="NZ_CZBO01000003.1"/>
</dbReference>
<protein>
    <recommendedName>
        <fullName evidence="6">Ribosomal processing cysteine protease Prp</fullName>
    </recommendedName>
</protein>
<organism evidence="7 8">
    <name type="scientific">Clostridium baratii</name>
    <dbReference type="NCBI Taxonomy" id="1561"/>
    <lineage>
        <taxon>Bacteria</taxon>
        <taxon>Bacillati</taxon>
        <taxon>Bacillota</taxon>
        <taxon>Clostridia</taxon>
        <taxon>Eubacteriales</taxon>
        <taxon>Clostridiaceae</taxon>
        <taxon>Clostridium</taxon>
    </lineage>
</organism>
<evidence type="ECO:0000256" key="3">
    <source>
        <dbReference type="ARBA" id="ARBA00022801"/>
    </source>
</evidence>
<dbReference type="CDD" id="cd16332">
    <property type="entry name" value="Prp-like"/>
    <property type="match status" value="1"/>
</dbReference>
<name>A0A174TQ91_9CLOT</name>
<dbReference type="GO" id="GO:0008234">
    <property type="term" value="F:cysteine-type peptidase activity"/>
    <property type="evidence" value="ECO:0007669"/>
    <property type="project" value="UniProtKB-KW"/>
</dbReference>
<keyword evidence="1" id="KW-0690">Ribosome biogenesis</keyword>
<keyword evidence="2" id="KW-0645">Protease</keyword>
<comment type="similarity">
    <text evidence="5">Belongs to the Prp family.</text>
</comment>
<dbReference type="GO" id="GO:0005840">
    <property type="term" value="C:ribosome"/>
    <property type="evidence" value="ECO:0007669"/>
    <property type="project" value="UniProtKB-KW"/>
</dbReference>
<keyword evidence="4" id="KW-0788">Thiol protease</keyword>
<dbReference type="EMBL" id="CZBO01000003">
    <property type="protein sequence ID" value="CUQ12042.1"/>
    <property type="molecule type" value="Genomic_DNA"/>
</dbReference>
<dbReference type="InterPro" id="IPR007422">
    <property type="entry name" value="Peptidase_Prp"/>
</dbReference>
<sequence length="128" mass="14561">MIRAKINFKEDKILGFVIDSHAMPEDRDFNNDVLLVGEAFDMVCNSVSVLSQSVLIGIDEVLKLNCTYEIADGYLKLDLSDFSEEELAKSQVLLKTFEKSLESVISSLDQMFGCNKRREYIKLVKEEV</sequence>
<dbReference type="GO" id="GO:0042254">
    <property type="term" value="P:ribosome biogenesis"/>
    <property type="evidence" value="ECO:0007669"/>
    <property type="project" value="UniProtKB-KW"/>
</dbReference>
<dbReference type="PANTHER" id="PTHR39178">
    <property type="entry name" value="HYPOTHETICAL RIBOSOME-ASSOCIATED PROTEIN"/>
    <property type="match status" value="1"/>
</dbReference>
<evidence type="ECO:0000256" key="6">
    <source>
        <dbReference type="ARBA" id="ARBA00044538"/>
    </source>
</evidence>